<dbReference type="EMBL" id="ML976159">
    <property type="protein sequence ID" value="KAF1936987.1"/>
    <property type="molecule type" value="Genomic_DNA"/>
</dbReference>
<dbReference type="Proteomes" id="UP000800038">
    <property type="component" value="Unassembled WGS sequence"/>
</dbReference>
<gene>
    <name evidence="1" type="ORF">EJ02DRAFT_427016</name>
</gene>
<keyword evidence="2" id="KW-1185">Reference proteome</keyword>
<accession>A0A6A5SHX2</accession>
<sequence length="112" mass="12978">MANEDEVLKSSCRDVYANYIRERWGKNNRFALERLLKKGVIPLYIQDGSVLTEHMRPWGLSSKFLYVQLPVFQQSKKRAYFEFLIPCPGGNNNLGLDHNRIDFINGLNANQS</sequence>
<name>A0A6A5SHX2_9PLEO</name>
<dbReference type="AlphaFoldDB" id="A0A6A5SHX2"/>
<protein>
    <submittedName>
        <fullName evidence="1">Uncharacterized protein</fullName>
    </submittedName>
</protein>
<organism evidence="1 2">
    <name type="scientific">Clathrospora elynae</name>
    <dbReference type="NCBI Taxonomy" id="706981"/>
    <lineage>
        <taxon>Eukaryota</taxon>
        <taxon>Fungi</taxon>
        <taxon>Dikarya</taxon>
        <taxon>Ascomycota</taxon>
        <taxon>Pezizomycotina</taxon>
        <taxon>Dothideomycetes</taxon>
        <taxon>Pleosporomycetidae</taxon>
        <taxon>Pleosporales</taxon>
        <taxon>Diademaceae</taxon>
        <taxon>Clathrospora</taxon>
    </lineage>
</organism>
<proteinExistence type="predicted"/>
<dbReference type="OrthoDB" id="3770097at2759"/>
<evidence type="ECO:0000313" key="1">
    <source>
        <dbReference type="EMBL" id="KAF1936987.1"/>
    </source>
</evidence>
<reference evidence="1" key="1">
    <citation type="journal article" date="2020" name="Stud. Mycol.">
        <title>101 Dothideomycetes genomes: a test case for predicting lifestyles and emergence of pathogens.</title>
        <authorList>
            <person name="Haridas S."/>
            <person name="Albert R."/>
            <person name="Binder M."/>
            <person name="Bloem J."/>
            <person name="Labutti K."/>
            <person name="Salamov A."/>
            <person name="Andreopoulos B."/>
            <person name="Baker S."/>
            <person name="Barry K."/>
            <person name="Bills G."/>
            <person name="Bluhm B."/>
            <person name="Cannon C."/>
            <person name="Castanera R."/>
            <person name="Culley D."/>
            <person name="Daum C."/>
            <person name="Ezra D."/>
            <person name="Gonzalez J."/>
            <person name="Henrissat B."/>
            <person name="Kuo A."/>
            <person name="Liang C."/>
            <person name="Lipzen A."/>
            <person name="Lutzoni F."/>
            <person name="Magnuson J."/>
            <person name="Mondo S."/>
            <person name="Nolan M."/>
            <person name="Ohm R."/>
            <person name="Pangilinan J."/>
            <person name="Park H.-J."/>
            <person name="Ramirez L."/>
            <person name="Alfaro M."/>
            <person name="Sun H."/>
            <person name="Tritt A."/>
            <person name="Yoshinaga Y."/>
            <person name="Zwiers L.-H."/>
            <person name="Turgeon B."/>
            <person name="Goodwin S."/>
            <person name="Spatafora J."/>
            <person name="Crous P."/>
            <person name="Grigoriev I."/>
        </authorList>
    </citation>
    <scope>NUCLEOTIDE SEQUENCE</scope>
    <source>
        <strain evidence="1">CBS 161.51</strain>
    </source>
</reference>
<evidence type="ECO:0000313" key="2">
    <source>
        <dbReference type="Proteomes" id="UP000800038"/>
    </source>
</evidence>